<name>A0A7S3IP84_9SPIT</name>
<sequence length="120" mass="13522">MVLLLEEVDADRLSVHRQQQLLLDLQVVVRAVLKPVVVLVILALEVKLVQEAPGIEALLFRIWCLLCSLFLRRWLKSLLGLRESPFVEVRHFNLGGGQAGQRLEVLGLAEALEVQSRCDC</sequence>
<reference evidence="1" key="1">
    <citation type="submission" date="2021-01" db="EMBL/GenBank/DDBJ databases">
        <authorList>
            <person name="Corre E."/>
            <person name="Pelletier E."/>
            <person name="Niang G."/>
            <person name="Scheremetjew M."/>
            <person name="Finn R."/>
            <person name="Kale V."/>
            <person name="Holt S."/>
            <person name="Cochrane G."/>
            <person name="Meng A."/>
            <person name="Brown T."/>
            <person name="Cohen L."/>
        </authorList>
    </citation>
    <scope>NUCLEOTIDE SEQUENCE</scope>
    <source>
        <strain evidence="1">S3</strain>
    </source>
</reference>
<proteinExistence type="predicted"/>
<gene>
    <name evidence="1" type="ORF">SINC0208_LOCUS8651</name>
</gene>
<dbReference type="AlphaFoldDB" id="A0A7S3IP84"/>
<organism evidence="1">
    <name type="scientific">Strombidium inclinatum</name>
    <dbReference type="NCBI Taxonomy" id="197538"/>
    <lineage>
        <taxon>Eukaryota</taxon>
        <taxon>Sar</taxon>
        <taxon>Alveolata</taxon>
        <taxon>Ciliophora</taxon>
        <taxon>Intramacronucleata</taxon>
        <taxon>Spirotrichea</taxon>
        <taxon>Oligotrichia</taxon>
        <taxon>Strombidiidae</taxon>
        <taxon>Strombidium</taxon>
    </lineage>
</organism>
<dbReference type="EMBL" id="HBIH01021716">
    <property type="protein sequence ID" value="CAE0328024.1"/>
    <property type="molecule type" value="Transcribed_RNA"/>
</dbReference>
<protein>
    <submittedName>
        <fullName evidence="1">Uncharacterized protein</fullName>
    </submittedName>
</protein>
<accession>A0A7S3IP84</accession>
<evidence type="ECO:0000313" key="1">
    <source>
        <dbReference type="EMBL" id="CAE0328024.1"/>
    </source>
</evidence>